<protein>
    <submittedName>
        <fullName evidence="2">Delta-60 repeat domain-containing protein</fullName>
    </submittedName>
</protein>
<reference evidence="2 3" key="1">
    <citation type="submission" date="2017-09" db="EMBL/GenBank/DDBJ databases">
        <authorList>
            <person name="Ehlers B."/>
            <person name="Leendertz F.H."/>
        </authorList>
    </citation>
    <scope>NUCLEOTIDE SEQUENCE [LARGE SCALE GENOMIC DNA]</scope>
    <source>
        <strain evidence="2 3">CGMCC 4.6857</strain>
    </source>
</reference>
<dbReference type="Proteomes" id="UP000219612">
    <property type="component" value="Unassembled WGS sequence"/>
</dbReference>
<dbReference type="AlphaFoldDB" id="A0A285K3K2"/>
<dbReference type="Gene3D" id="2.80.10.50">
    <property type="match status" value="2"/>
</dbReference>
<keyword evidence="1" id="KW-0732">Signal</keyword>
<dbReference type="RefSeq" id="WP_179855570.1">
    <property type="nucleotide sequence ID" value="NZ_OBDY01000030.1"/>
</dbReference>
<dbReference type="Pfam" id="PF17164">
    <property type="entry name" value="DUF5122"/>
    <property type="match status" value="4"/>
</dbReference>
<dbReference type="EMBL" id="OBDY01000030">
    <property type="protein sequence ID" value="SNY66597.1"/>
    <property type="molecule type" value="Genomic_DNA"/>
</dbReference>
<evidence type="ECO:0000313" key="3">
    <source>
        <dbReference type="Proteomes" id="UP000219612"/>
    </source>
</evidence>
<feature type="signal peptide" evidence="1">
    <location>
        <begin position="1"/>
        <end position="23"/>
    </location>
</feature>
<dbReference type="InterPro" id="IPR013431">
    <property type="entry name" value="Delta_60_rpt"/>
</dbReference>
<organism evidence="2 3">
    <name type="scientific">Paractinoplanes atraurantiacus</name>
    <dbReference type="NCBI Taxonomy" id="1036182"/>
    <lineage>
        <taxon>Bacteria</taxon>
        <taxon>Bacillati</taxon>
        <taxon>Actinomycetota</taxon>
        <taxon>Actinomycetes</taxon>
        <taxon>Micromonosporales</taxon>
        <taxon>Micromonosporaceae</taxon>
        <taxon>Paractinoplanes</taxon>
    </lineage>
</organism>
<accession>A0A285K3K2</accession>
<sequence>MRTRILLAAVVAGALIAPAGAHAASRTPSLDTSFAVTGVALDDFGWGDGIAALAVQPDGKIIAMSPGNFDFNLMRLTPDGFPDQSFGLWGRVSTDVESSGYWDYPTTLTLLADGRIVVGGSTSPEARELPLLVTYAADGTVLSTIRPDLGDGVVSARVTGLAPLAGGKLLVAVDAATEDGSAPPVLTRLLPDGTPDATFGVGGVVRADVGERDVDQVNGLAVTPDGRIVVSGSTMWWSTLPEMTSDIMVARFTPNGTLDTSFGNGGRVTRDITGPQGIDGGGKPTVTADGRILVTGWTQKDDTRRTALLRFLPNGRPDRSFDRDGLVTTAFGALNSPVVGAGGRIMVTGELNEDVLLAEFAADGRLLWSDTTDFGGGFELGTTLMVQPGGKLLVGGRAQTESVAVFRFNR</sequence>
<evidence type="ECO:0000256" key="1">
    <source>
        <dbReference type="SAM" id="SignalP"/>
    </source>
</evidence>
<proteinExistence type="predicted"/>
<gene>
    <name evidence="2" type="ORF">SAMN05421748_13074</name>
</gene>
<name>A0A285K3K2_9ACTN</name>
<feature type="chain" id="PRO_5012922199" evidence="1">
    <location>
        <begin position="24"/>
        <end position="410"/>
    </location>
</feature>
<keyword evidence="3" id="KW-1185">Reference proteome</keyword>
<dbReference type="SUPFAM" id="SSF101898">
    <property type="entry name" value="NHL repeat"/>
    <property type="match status" value="1"/>
</dbReference>
<dbReference type="NCBIfam" id="TIGR02608">
    <property type="entry name" value="delta_60_rpt"/>
    <property type="match status" value="4"/>
</dbReference>
<evidence type="ECO:0000313" key="2">
    <source>
        <dbReference type="EMBL" id="SNY66597.1"/>
    </source>
</evidence>